<feature type="chain" id="PRO_5045993253" description="WD40 repeat domain-containing protein" evidence="2">
    <location>
        <begin position="24"/>
        <end position="360"/>
    </location>
</feature>
<accession>A0ABS5Z0M1</accession>
<proteinExistence type="predicted"/>
<feature type="signal peptide" evidence="2">
    <location>
        <begin position="1"/>
        <end position="23"/>
    </location>
</feature>
<evidence type="ECO:0000256" key="1">
    <source>
        <dbReference type="SAM" id="MobiDB-lite"/>
    </source>
</evidence>
<dbReference type="Proteomes" id="UP001519654">
    <property type="component" value="Unassembled WGS sequence"/>
</dbReference>
<name>A0ABS5Z0M1_9ACTN</name>
<sequence>MTAVRRSAVAALVVALGAGGALLAGRPGGSPQPAPPARAAATTAWPGASRSDMPAGLKDGPLFTPVLFLDATTALGTAPTPAGAESRLLIRTGDRIRELRRLPLDDNPQFEAFTASGDQIFWAESTTASPGVRLWTADRAGGPARQLTADTGNAVFYGNQYDLSVADGQVHWTAAPTSSADSTQVRSISVGGGKVSVRTEPGQWSMSAWPWLVDDGSSSGEPRLRNVATARDTPITSTGVEQLTCSPVWCRAMVLGDGALARIDIVHPDGTGRRRIAGSAAQAAVTDVAILDRFEILAEAGPGTDLTGQAGLVVYDIATSRTVDVATDADGAFTRNGMLWWSTTTGDEEITWHALDLRTV</sequence>
<keyword evidence="4" id="KW-1185">Reference proteome</keyword>
<feature type="compositionally biased region" description="Low complexity" evidence="1">
    <location>
        <begin position="37"/>
        <end position="49"/>
    </location>
</feature>
<dbReference type="RefSeq" id="WP_215793526.1">
    <property type="nucleotide sequence ID" value="NZ_JAHKKG010000014.1"/>
</dbReference>
<reference evidence="3 4" key="1">
    <citation type="submission" date="2021-06" db="EMBL/GenBank/DDBJ databases">
        <title>Actinoplanes lichenicola sp. nov., and Actinoplanes ovalisporus sp. nov., isolated from lichen in Thailand.</title>
        <authorList>
            <person name="Saeng-In P."/>
            <person name="Kanchanasin P."/>
            <person name="Yuki M."/>
            <person name="Kudo T."/>
            <person name="Ohkuma M."/>
            <person name="Phongsopitanun W."/>
            <person name="Tanasupawat S."/>
        </authorList>
    </citation>
    <scope>NUCLEOTIDE SEQUENCE [LARGE SCALE GENOMIC DNA]</scope>
    <source>
        <strain evidence="3 4">NBRC 110975</strain>
    </source>
</reference>
<evidence type="ECO:0000313" key="4">
    <source>
        <dbReference type="Proteomes" id="UP001519654"/>
    </source>
</evidence>
<evidence type="ECO:0008006" key="5">
    <source>
        <dbReference type="Google" id="ProtNLM"/>
    </source>
</evidence>
<evidence type="ECO:0000256" key="2">
    <source>
        <dbReference type="SAM" id="SignalP"/>
    </source>
</evidence>
<comment type="caution">
    <text evidence="3">The sequence shown here is derived from an EMBL/GenBank/DDBJ whole genome shotgun (WGS) entry which is preliminary data.</text>
</comment>
<feature type="region of interest" description="Disordered" evidence="1">
    <location>
        <begin position="26"/>
        <end position="50"/>
    </location>
</feature>
<protein>
    <recommendedName>
        <fullName evidence="5">WD40 repeat domain-containing protein</fullName>
    </recommendedName>
</protein>
<evidence type="ECO:0000313" key="3">
    <source>
        <dbReference type="EMBL" id="MBU2669197.1"/>
    </source>
</evidence>
<dbReference type="EMBL" id="JAHKKG010000014">
    <property type="protein sequence ID" value="MBU2669197.1"/>
    <property type="molecule type" value="Genomic_DNA"/>
</dbReference>
<dbReference type="SUPFAM" id="SSF69304">
    <property type="entry name" value="Tricorn protease N-terminal domain"/>
    <property type="match status" value="1"/>
</dbReference>
<gene>
    <name evidence="3" type="ORF">KOI35_37370</name>
</gene>
<organism evidence="3 4">
    <name type="scientific">Paractinoplanes bogorensis</name>
    <dbReference type="NCBI Taxonomy" id="1610840"/>
    <lineage>
        <taxon>Bacteria</taxon>
        <taxon>Bacillati</taxon>
        <taxon>Actinomycetota</taxon>
        <taxon>Actinomycetes</taxon>
        <taxon>Micromonosporales</taxon>
        <taxon>Micromonosporaceae</taxon>
        <taxon>Paractinoplanes</taxon>
    </lineage>
</organism>
<keyword evidence="2" id="KW-0732">Signal</keyword>